<organism evidence="1">
    <name type="scientific">marine sediment metagenome</name>
    <dbReference type="NCBI Taxonomy" id="412755"/>
    <lineage>
        <taxon>unclassified sequences</taxon>
        <taxon>metagenomes</taxon>
        <taxon>ecological metagenomes</taxon>
    </lineage>
</organism>
<evidence type="ECO:0000313" key="1">
    <source>
        <dbReference type="EMBL" id="KKO09981.1"/>
    </source>
</evidence>
<name>A0A0F9VY78_9ZZZZ</name>
<sequence length="178" mass="20568">MKRNVKRSQAIVVTTMLLILVAVNWAIWAKERHLGEGEVVYLELAPVDPRSLMQGDYMALNFELANQIQSALFQGAVLQNEPQQASNGYVVVRLDQQHIAHFQRLDDSRDLADNERRLRYRLRHGQVRFATDAFFFQEGHAERYEPARYGQLRLNAKGELLLAAMYDDELNKLGEVIR</sequence>
<evidence type="ECO:0008006" key="2">
    <source>
        <dbReference type="Google" id="ProtNLM"/>
    </source>
</evidence>
<proteinExistence type="predicted"/>
<accession>A0A0F9VY78</accession>
<dbReference type="EMBL" id="LAZR01000005">
    <property type="protein sequence ID" value="KKO09981.1"/>
    <property type="molecule type" value="Genomic_DNA"/>
</dbReference>
<gene>
    <name evidence="1" type="ORF">LCGC14_0025130</name>
</gene>
<comment type="caution">
    <text evidence="1">The sequence shown here is derived from an EMBL/GenBank/DDBJ whole genome shotgun (WGS) entry which is preliminary data.</text>
</comment>
<dbReference type="Pfam" id="PF14345">
    <property type="entry name" value="GDYXXLXY"/>
    <property type="match status" value="1"/>
</dbReference>
<dbReference type="AlphaFoldDB" id="A0A0F9VY78"/>
<protein>
    <recommendedName>
        <fullName evidence="2">GDYXXLXY domain-containing protein</fullName>
    </recommendedName>
</protein>
<dbReference type="InterPro" id="IPR025833">
    <property type="entry name" value="GDYXXLXY"/>
</dbReference>
<reference evidence="1" key="1">
    <citation type="journal article" date="2015" name="Nature">
        <title>Complex archaea that bridge the gap between prokaryotes and eukaryotes.</title>
        <authorList>
            <person name="Spang A."/>
            <person name="Saw J.H."/>
            <person name="Jorgensen S.L."/>
            <person name="Zaremba-Niedzwiedzka K."/>
            <person name="Martijn J."/>
            <person name="Lind A.E."/>
            <person name="van Eijk R."/>
            <person name="Schleper C."/>
            <person name="Guy L."/>
            <person name="Ettema T.J."/>
        </authorList>
    </citation>
    <scope>NUCLEOTIDE SEQUENCE</scope>
</reference>